<feature type="region of interest" description="Disordered" evidence="1">
    <location>
        <begin position="1"/>
        <end position="25"/>
    </location>
</feature>
<dbReference type="AlphaFoldDB" id="A0A9D3XI22"/>
<keyword evidence="3" id="KW-1185">Reference proteome</keyword>
<proteinExistence type="predicted"/>
<protein>
    <submittedName>
        <fullName evidence="2">Uncharacterized protein</fullName>
    </submittedName>
</protein>
<accession>A0A9D3XI22</accession>
<name>A0A9D3XI22_9SAUR</name>
<gene>
    <name evidence="2" type="ORF">KIL84_006142</name>
</gene>
<organism evidence="2 3">
    <name type="scientific">Mauremys mutica</name>
    <name type="common">yellowpond turtle</name>
    <dbReference type="NCBI Taxonomy" id="74926"/>
    <lineage>
        <taxon>Eukaryota</taxon>
        <taxon>Metazoa</taxon>
        <taxon>Chordata</taxon>
        <taxon>Craniata</taxon>
        <taxon>Vertebrata</taxon>
        <taxon>Euteleostomi</taxon>
        <taxon>Archelosauria</taxon>
        <taxon>Testudinata</taxon>
        <taxon>Testudines</taxon>
        <taxon>Cryptodira</taxon>
        <taxon>Durocryptodira</taxon>
        <taxon>Testudinoidea</taxon>
        <taxon>Geoemydidae</taxon>
        <taxon>Geoemydinae</taxon>
        <taxon>Mauremys</taxon>
    </lineage>
</organism>
<evidence type="ECO:0000313" key="3">
    <source>
        <dbReference type="Proteomes" id="UP000827986"/>
    </source>
</evidence>
<dbReference type="EMBL" id="JAHDVG010000471">
    <property type="protein sequence ID" value="KAH1180092.1"/>
    <property type="molecule type" value="Genomic_DNA"/>
</dbReference>
<comment type="caution">
    <text evidence="2">The sequence shown here is derived from an EMBL/GenBank/DDBJ whole genome shotgun (WGS) entry which is preliminary data.</text>
</comment>
<feature type="compositionally biased region" description="Low complexity" evidence="1">
    <location>
        <begin position="11"/>
        <end position="23"/>
    </location>
</feature>
<evidence type="ECO:0000313" key="2">
    <source>
        <dbReference type="EMBL" id="KAH1180092.1"/>
    </source>
</evidence>
<sequence length="168" mass="17707">MVQDTQMGVSAPAGPQPQAQGPGSILQCNSQPGDVALMPFGEGVWPSEMPAGRPHPVRPYHTPNRVGVAGGVSRGCQSRLGLGDREQQEEGEAAAISCSQKPALGCTVLLPIPVVSELGWELQVGGCWGRGHTWRGQVIAFFKGATKYCPRLGCATSCFARLLQLEAL</sequence>
<reference evidence="2" key="1">
    <citation type="submission" date="2021-09" db="EMBL/GenBank/DDBJ databases">
        <title>The genome of Mauremys mutica provides insights into the evolution of semi-aquatic lifestyle.</title>
        <authorList>
            <person name="Gong S."/>
            <person name="Gao Y."/>
        </authorList>
    </citation>
    <scope>NUCLEOTIDE SEQUENCE</scope>
    <source>
        <strain evidence="2">MM-2020</strain>
        <tissue evidence="2">Muscle</tissue>
    </source>
</reference>
<evidence type="ECO:0000256" key="1">
    <source>
        <dbReference type="SAM" id="MobiDB-lite"/>
    </source>
</evidence>
<dbReference type="Proteomes" id="UP000827986">
    <property type="component" value="Unassembled WGS sequence"/>
</dbReference>